<dbReference type="Pfam" id="PF15114">
    <property type="entry name" value="UPF0640"/>
    <property type="match status" value="1"/>
</dbReference>
<evidence type="ECO:0000256" key="1">
    <source>
        <dbReference type="SAM" id="MobiDB-lite"/>
    </source>
</evidence>
<dbReference type="Proteomes" id="UP001157974">
    <property type="component" value="Unassembled WGS sequence"/>
</dbReference>
<name>A0AAV8UYW6_9RHOD</name>
<feature type="region of interest" description="Disordered" evidence="1">
    <location>
        <begin position="59"/>
        <end position="78"/>
    </location>
</feature>
<dbReference type="AlphaFoldDB" id="A0AAV8UYW6"/>
<sequence length="78" mass="8903">MAILSEHVRKSLIRVIPGAFLFGAAVEWIMINVSVGQETFYDVATRKRIERMQEAVYHQEEAEERLESSRGDAAHTIN</sequence>
<feature type="transmembrane region" description="Helical" evidence="2">
    <location>
        <begin position="12"/>
        <end position="31"/>
    </location>
</feature>
<proteinExistence type="predicted"/>
<evidence type="ECO:0000313" key="4">
    <source>
        <dbReference type="Proteomes" id="UP001157974"/>
    </source>
</evidence>
<evidence type="ECO:0000313" key="3">
    <source>
        <dbReference type="EMBL" id="KAJ8907800.1"/>
    </source>
</evidence>
<keyword evidence="2" id="KW-0472">Membrane</keyword>
<dbReference type="PANTHER" id="PTHR35250:SF1">
    <property type="entry name" value="UBIQUINOL-CYTOCHROME-C REDUCTASE COMPLEX ASSEMBLY FACTOR 5"/>
    <property type="match status" value="1"/>
</dbReference>
<accession>A0AAV8UYW6</accession>
<keyword evidence="2" id="KW-1133">Transmembrane helix</keyword>
<comment type="caution">
    <text evidence="3">The sequence shown here is derived from an EMBL/GenBank/DDBJ whole genome shotgun (WGS) entry which is preliminary data.</text>
</comment>
<dbReference type="PANTHER" id="PTHR35250">
    <property type="entry name" value="SMALL INTEGRAL MEMBRANE PROTEIN 4"/>
    <property type="match status" value="1"/>
</dbReference>
<protein>
    <recommendedName>
        <fullName evidence="5">Small integral membrane protein 4</fullName>
    </recommendedName>
</protein>
<dbReference type="EMBL" id="JAMWBK010000002">
    <property type="protein sequence ID" value="KAJ8907800.1"/>
    <property type="molecule type" value="Genomic_DNA"/>
</dbReference>
<keyword evidence="4" id="KW-1185">Reference proteome</keyword>
<reference evidence="3 4" key="1">
    <citation type="journal article" date="2023" name="Nat. Commun.">
        <title>Origin of minicircular mitochondrial genomes in red algae.</title>
        <authorList>
            <person name="Lee Y."/>
            <person name="Cho C.H."/>
            <person name="Lee Y.M."/>
            <person name="Park S.I."/>
            <person name="Yang J.H."/>
            <person name="West J.A."/>
            <person name="Bhattacharya D."/>
            <person name="Yoon H.S."/>
        </authorList>
    </citation>
    <scope>NUCLEOTIDE SEQUENCE [LARGE SCALE GENOMIC DNA]</scope>
    <source>
        <strain evidence="3 4">CCMP1338</strain>
        <tissue evidence="3">Whole cell</tissue>
    </source>
</reference>
<gene>
    <name evidence="3" type="ORF">NDN08_007904</name>
</gene>
<keyword evidence="2" id="KW-0812">Transmembrane</keyword>
<dbReference type="InterPro" id="IPR028183">
    <property type="entry name" value="UQCC5"/>
</dbReference>
<evidence type="ECO:0000256" key="2">
    <source>
        <dbReference type="SAM" id="Phobius"/>
    </source>
</evidence>
<evidence type="ECO:0008006" key="5">
    <source>
        <dbReference type="Google" id="ProtNLM"/>
    </source>
</evidence>
<organism evidence="3 4">
    <name type="scientific">Rhodosorus marinus</name>
    <dbReference type="NCBI Taxonomy" id="101924"/>
    <lineage>
        <taxon>Eukaryota</taxon>
        <taxon>Rhodophyta</taxon>
        <taxon>Stylonematophyceae</taxon>
        <taxon>Stylonematales</taxon>
        <taxon>Stylonemataceae</taxon>
        <taxon>Rhodosorus</taxon>
    </lineage>
</organism>